<accession>A0A4R7BF63</accession>
<evidence type="ECO:0000313" key="3">
    <source>
        <dbReference type="EMBL" id="TDR82922.1"/>
    </source>
</evidence>
<protein>
    <recommendedName>
        <fullName evidence="2">Lipoprotein LPP20-like domain-containing protein</fullName>
    </recommendedName>
</protein>
<dbReference type="PROSITE" id="PS51257">
    <property type="entry name" value="PROKAR_LIPOPROTEIN"/>
    <property type="match status" value="1"/>
</dbReference>
<organism evidence="3 4">
    <name type="scientific">Paludibacterium purpuratum</name>
    <dbReference type="NCBI Taxonomy" id="1144873"/>
    <lineage>
        <taxon>Bacteria</taxon>
        <taxon>Pseudomonadati</taxon>
        <taxon>Pseudomonadota</taxon>
        <taxon>Betaproteobacteria</taxon>
        <taxon>Neisseriales</taxon>
        <taxon>Chromobacteriaceae</taxon>
        <taxon>Paludibacterium</taxon>
    </lineage>
</organism>
<feature type="signal peptide" evidence="1">
    <location>
        <begin position="1"/>
        <end position="20"/>
    </location>
</feature>
<keyword evidence="4" id="KW-1185">Reference proteome</keyword>
<feature type="domain" description="Lipoprotein LPP20-like" evidence="2">
    <location>
        <begin position="94"/>
        <end position="170"/>
    </location>
</feature>
<gene>
    <name evidence="3" type="ORF">DFP86_101316</name>
</gene>
<dbReference type="InterPro" id="IPR024952">
    <property type="entry name" value="LPP20-like_dom"/>
</dbReference>
<sequence length="222" mass="23409">MRNTYKTIPLLLLLTACAHADNPQVMTPPAPEPVVAAAPAPAPMAQVDARTGVGFVGAGIEPEAPKVVVKEVDPYQPIKIRVTGQGTVPVSKALSASQRKLLSIRAAKLDAFRAIAEQVQGMKLVGNSSVANMVSVSDSFRTYVDAYLRGVNIVSSSMQSDGTSEVVAEIVLDKDFYLQFKSALSQTGSVMKAAQQNGAQGVQCGTDNCASARYGSNFYNAQ</sequence>
<evidence type="ECO:0000313" key="4">
    <source>
        <dbReference type="Proteomes" id="UP000295611"/>
    </source>
</evidence>
<proteinExistence type="predicted"/>
<dbReference type="AlphaFoldDB" id="A0A4R7BF63"/>
<evidence type="ECO:0000259" key="2">
    <source>
        <dbReference type="Pfam" id="PF02169"/>
    </source>
</evidence>
<reference evidence="3 4" key="1">
    <citation type="submission" date="2019-03" db="EMBL/GenBank/DDBJ databases">
        <title>Genomic Encyclopedia of Type Strains, Phase III (KMG-III): the genomes of soil and plant-associated and newly described type strains.</title>
        <authorList>
            <person name="Whitman W."/>
        </authorList>
    </citation>
    <scope>NUCLEOTIDE SEQUENCE [LARGE SCALE GENOMIC DNA]</scope>
    <source>
        <strain evidence="3 4">CECT 8976</strain>
    </source>
</reference>
<dbReference type="RefSeq" id="WP_243729282.1">
    <property type="nucleotide sequence ID" value="NZ_SNZP01000001.1"/>
</dbReference>
<dbReference type="Proteomes" id="UP000295611">
    <property type="component" value="Unassembled WGS sequence"/>
</dbReference>
<dbReference type="Pfam" id="PF02169">
    <property type="entry name" value="LPP20"/>
    <property type="match status" value="1"/>
</dbReference>
<evidence type="ECO:0000256" key="1">
    <source>
        <dbReference type="SAM" id="SignalP"/>
    </source>
</evidence>
<name>A0A4R7BF63_9NEIS</name>
<comment type="caution">
    <text evidence="3">The sequence shown here is derived from an EMBL/GenBank/DDBJ whole genome shotgun (WGS) entry which is preliminary data.</text>
</comment>
<keyword evidence="1" id="KW-0732">Signal</keyword>
<dbReference type="EMBL" id="SNZP01000001">
    <property type="protein sequence ID" value="TDR82922.1"/>
    <property type="molecule type" value="Genomic_DNA"/>
</dbReference>
<feature type="chain" id="PRO_5020991835" description="Lipoprotein LPP20-like domain-containing protein" evidence="1">
    <location>
        <begin position="21"/>
        <end position="222"/>
    </location>
</feature>